<organism evidence="3 4">
    <name type="scientific">Paenibacillus cookii</name>
    <dbReference type="NCBI Taxonomy" id="157839"/>
    <lineage>
        <taxon>Bacteria</taxon>
        <taxon>Bacillati</taxon>
        <taxon>Bacillota</taxon>
        <taxon>Bacilli</taxon>
        <taxon>Bacillales</taxon>
        <taxon>Paenibacillaceae</taxon>
        <taxon>Paenibacillus</taxon>
    </lineage>
</organism>
<keyword evidence="2" id="KW-1133">Transmembrane helix</keyword>
<sequence length="278" mass="31246">MAPKHVYQYSHARKKKASKNKNKRKTPKESWGSRFWFGFLKALGFVVLLGMILLYGDSARLTSIILNATPVDQLTDETTGMVKLEGQAEGTAAFTDEGKLRAHFALIQKETFYWQCSKSGCSYKRNEDRKPEVSGLMGVNGAIVESDWFRFYSDWLPLNASTVDADEVPNIYEGDSSRPLLVESPKEKAYGYYAVSPGDHVAVIGLARDGRLEPFALPGEDEKRVILIGTSVERMVSEERKSQIVYLIIGAVVALMLLPTVIRWIRGLYRKIHGVVHR</sequence>
<feature type="transmembrane region" description="Helical" evidence="2">
    <location>
        <begin position="35"/>
        <end position="55"/>
    </location>
</feature>
<keyword evidence="2" id="KW-0812">Transmembrane</keyword>
<reference evidence="3 4" key="1">
    <citation type="submission" date="2021-03" db="EMBL/GenBank/DDBJ databases">
        <title>Antimicrobial resistance genes in bacteria isolated from Japanese honey, and their potential for conferring macrolide and lincosamide resistance in the American foulbrood pathogen Paenibacillus larvae.</title>
        <authorList>
            <person name="Okamoto M."/>
            <person name="Kumagai M."/>
            <person name="Kanamori H."/>
            <person name="Takamatsu D."/>
        </authorList>
    </citation>
    <scope>NUCLEOTIDE SEQUENCE [LARGE SCALE GENOMIC DNA]</scope>
    <source>
        <strain evidence="3 4">J21TS3</strain>
    </source>
</reference>
<dbReference type="Proteomes" id="UP000680638">
    <property type="component" value="Unassembled WGS sequence"/>
</dbReference>
<feature type="compositionally biased region" description="Basic residues" evidence="1">
    <location>
        <begin position="11"/>
        <end position="26"/>
    </location>
</feature>
<evidence type="ECO:0008006" key="5">
    <source>
        <dbReference type="Google" id="ProtNLM"/>
    </source>
</evidence>
<dbReference type="EMBL" id="BORW01000016">
    <property type="protein sequence ID" value="GIO68312.1"/>
    <property type="molecule type" value="Genomic_DNA"/>
</dbReference>
<evidence type="ECO:0000313" key="4">
    <source>
        <dbReference type="Proteomes" id="UP000680638"/>
    </source>
</evidence>
<gene>
    <name evidence="3" type="ORF">J21TS3_31330</name>
</gene>
<protein>
    <recommendedName>
        <fullName evidence="5">RING-type E3 ubiquitin transferase</fullName>
    </recommendedName>
</protein>
<dbReference type="RefSeq" id="WP_212950757.1">
    <property type="nucleotide sequence ID" value="NZ_BORW01000016.1"/>
</dbReference>
<evidence type="ECO:0000256" key="2">
    <source>
        <dbReference type="SAM" id="Phobius"/>
    </source>
</evidence>
<feature type="region of interest" description="Disordered" evidence="1">
    <location>
        <begin position="1"/>
        <end position="29"/>
    </location>
</feature>
<feature type="transmembrane region" description="Helical" evidence="2">
    <location>
        <begin position="244"/>
        <end position="265"/>
    </location>
</feature>
<comment type="caution">
    <text evidence="3">The sequence shown here is derived from an EMBL/GenBank/DDBJ whole genome shotgun (WGS) entry which is preliminary data.</text>
</comment>
<evidence type="ECO:0000256" key="1">
    <source>
        <dbReference type="SAM" id="MobiDB-lite"/>
    </source>
</evidence>
<keyword evidence="2" id="KW-0472">Membrane</keyword>
<accession>A0ABQ4LYI4</accession>
<name>A0ABQ4LYI4_9BACL</name>
<proteinExistence type="predicted"/>
<evidence type="ECO:0000313" key="3">
    <source>
        <dbReference type="EMBL" id="GIO68312.1"/>
    </source>
</evidence>
<keyword evidence="4" id="KW-1185">Reference proteome</keyword>